<dbReference type="Pfam" id="PF00005">
    <property type="entry name" value="ABC_tran"/>
    <property type="match status" value="1"/>
</dbReference>
<keyword evidence="5" id="KW-1185">Reference proteome</keyword>
<dbReference type="PANTHER" id="PTHR24220">
    <property type="entry name" value="IMPORT ATP-BINDING PROTEIN"/>
    <property type="match status" value="1"/>
</dbReference>
<proteinExistence type="predicted"/>
<dbReference type="RefSeq" id="WP_130433904.1">
    <property type="nucleotide sequence ID" value="NZ_SGXF01000001.1"/>
</dbReference>
<name>A0A4Q7PQ27_9FIRM</name>
<dbReference type="Proteomes" id="UP000292927">
    <property type="component" value="Unassembled WGS sequence"/>
</dbReference>
<dbReference type="Pfam" id="PF04326">
    <property type="entry name" value="SLFN_AlbA_2"/>
    <property type="match status" value="1"/>
</dbReference>
<dbReference type="InterPro" id="IPR038461">
    <property type="entry name" value="Schlafen_AlbA_2_dom_sf"/>
</dbReference>
<evidence type="ECO:0000259" key="3">
    <source>
        <dbReference type="SMART" id="SM00382"/>
    </source>
</evidence>
<protein>
    <submittedName>
        <fullName evidence="4">ABC-type lipoprotein export system ATPase subunit</fullName>
    </submittedName>
</protein>
<dbReference type="Gene3D" id="3.40.50.300">
    <property type="entry name" value="P-loop containing nucleotide triphosphate hydrolases"/>
    <property type="match status" value="1"/>
</dbReference>
<dbReference type="GO" id="GO:0005524">
    <property type="term" value="F:ATP binding"/>
    <property type="evidence" value="ECO:0007669"/>
    <property type="project" value="UniProtKB-KW"/>
</dbReference>
<reference evidence="4 5" key="1">
    <citation type="submission" date="2019-02" db="EMBL/GenBank/DDBJ databases">
        <title>Genomic Encyclopedia of Type Strains, Phase IV (KMG-IV): sequencing the most valuable type-strain genomes for metagenomic binning, comparative biology and taxonomic classification.</title>
        <authorList>
            <person name="Goeker M."/>
        </authorList>
    </citation>
    <scope>NUCLEOTIDE SEQUENCE [LARGE SCALE GENOMIC DNA]</scope>
    <source>
        <strain evidence="4 5">DSM 29486</strain>
    </source>
</reference>
<organism evidence="4 5">
    <name type="scientific">Cuneatibacter caecimuris</name>
    <dbReference type="NCBI Taxonomy" id="1796618"/>
    <lineage>
        <taxon>Bacteria</taxon>
        <taxon>Bacillati</taxon>
        <taxon>Bacillota</taxon>
        <taxon>Clostridia</taxon>
        <taxon>Lachnospirales</taxon>
        <taxon>Lachnospiraceae</taxon>
        <taxon>Cuneatibacter</taxon>
    </lineage>
</organism>
<keyword evidence="1" id="KW-0547">Nucleotide-binding</keyword>
<evidence type="ECO:0000313" key="4">
    <source>
        <dbReference type="EMBL" id="RZT03034.1"/>
    </source>
</evidence>
<dbReference type="AlphaFoldDB" id="A0A4Q7PQ27"/>
<dbReference type="OrthoDB" id="9801813at2"/>
<dbReference type="Gene3D" id="3.30.950.30">
    <property type="entry name" value="Schlafen, AAA domain"/>
    <property type="match status" value="1"/>
</dbReference>
<dbReference type="GO" id="GO:0005886">
    <property type="term" value="C:plasma membrane"/>
    <property type="evidence" value="ECO:0007669"/>
    <property type="project" value="TreeGrafter"/>
</dbReference>
<keyword evidence="2" id="KW-0067">ATP-binding</keyword>
<evidence type="ECO:0000313" key="5">
    <source>
        <dbReference type="Proteomes" id="UP000292927"/>
    </source>
</evidence>
<evidence type="ECO:0000256" key="2">
    <source>
        <dbReference type="ARBA" id="ARBA00022840"/>
    </source>
</evidence>
<dbReference type="InterPro" id="IPR015854">
    <property type="entry name" value="ABC_transpr_LolD-like"/>
</dbReference>
<dbReference type="SMART" id="SM00382">
    <property type="entry name" value="AAA"/>
    <property type="match status" value="1"/>
</dbReference>
<dbReference type="GO" id="GO:0022857">
    <property type="term" value="F:transmembrane transporter activity"/>
    <property type="evidence" value="ECO:0007669"/>
    <property type="project" value="TreeGrafter"/>
</dbReference>
<dbReference type="GO" id="GO:0016887">
    <property type="term" value="F:ATP hydrolysis activity"/>
    <property type="evidence" value="ECO:0007669"/>
    <property type="project" value="InterPro"/>
</dbReference>
<dbReference type="InterPro" id="IPR027417">
    <property type="entry name" value="P-loop_NTPase"/>
</dbReference>
<accession>A0A4Q7PQ27</accession>
<dbReference type="InterPro" id="IPR007421">
    <property type="entry name" value="Schlafen_AlbA_2_dom"/>
</dbReference>
<dbReference type="SUPFAM" id="SSF52540">
    <property type="entry name" value="P-loop containing nucleoside triphosphate hydrolases"/>
    <property type="match status" value="1"/>
</dbReference>
<dbReference type="InterPro" id="IPR003593">
    <property type="entry name" value="AAA+_ATPase"/>
</dbReference>
<comment type="caution">
    <text evidence="4">The sequence shown here is derived from an EMBL/GenBank/DDBJ whole genome shotgun (WGS) entry which is preliminary data.</text>
</comment>
<keyword evidence="4" id="KW-0449">Lipoprotein</keyword>
<gene>
    <name evidence="4" type="ORF">EV209_1167</name>
</gene>
<sequence>MFIENLSITELGVFHKAEMEFCRDKINIIQGPNGCGKTTVLALLYSILQDNEILNYHCEEKEATINLEIADGNTHIRLVKRYRNNCPEIIVKSFDEMKKLLSVNRQMIYLVSGEFIERKYRLDKEMIENSNELLDRMGIENKYKADSLDSNSKSYNLMSGGIQTYYRILNILSNTPINSVLLIDEPFGMLDNYITDQLIYVMREMRGIQFILTSNPRKNLHKDINTIHLDTQRKYIGRYERLDFDYKRVFNEDLKLFTNRIKDKKIKYDNKPIIKYELGKEIEEVEKRNVEFKEIKGNNPCNSIIDNAEIYINAFLNSKVAGIGIIKWGITDDGIVKGVRLFKKDRDIIDRKISEKIGQMKPYVSTESIQITFEKVVSNNEIIKDLYVVEISVESVASNFLFSTSKNEIYIKTDGGKRKLNSFEIQQELQRRLGV</sequence>
<evidence type="ECO:0000256" key="1">
    <source>
        <dbReference type="ARBA" id="ARBA00022741"/>
    </source>
</evidence>
<feature type="domain" description="AAA+ ATPase" evidence="3">
    <location>
        <begin position="23"/>
        <end position="240"/>
    </location>
</feature>
<dbReference type="EMBL" id="SGXF01000001">
    <property type="protein sequence ID" value="RZT03034.1"/>
    <property type="molecule type" value="Genomic_DNA"/>
</dbReference>
<dbReference type="InterPro" id="IPR003439">
    <property type="entry name" value="ABC_transporter-like_ATP-bd"/>
</dbReference>